<dbReference type="STRING" id="930.GCA_002079865_04187"/>
<dbReference type="Proteomes" id="UP000095008">
    <property type="component" value="Unassembled WGS sequence"/>
</dbReference>
<evidence type="ECO:0008006" key="5">
    <source>
        <dbReference type="Google" id="ProtNLM"/>
    </source>
</evidence>
<organism evidence="2 4">
    <name type="scientific">Acidithiobacillus thiooxidans</name>
    <name type="common">Thiobacillus thiooxidans</name>
    <dbReference type="NCBI Taxonomy" id="930"/>
    <lineage>
        <taxon>Bacteria</taxon>
        <taxon>Pseudomonadati</taxon>
        <taxon>Pseudomonadota</taxon>
        <taxon>Acidithiobacillia</taxon>
        <taxon>Acidithiobacillales</taxon>
        <taxon>Acidithiobacillaceae</taxon>
        <taxon>Acidithiobacillus</taxon>
    </lineage>
</organism>
<evidence type="ECO:0000313" key="1">
    <source>
        <dbReference type="EMBL" id="OCX69707.1"/>
    </source>
</evidence>
<keyword evidence="4" id="KW-1185">Reference proteome</keyword>
<dbReference type="OrthoDB" id="5291934at2"/>
<dbReference type="PROSITE" id="PS51257">
    <property type="entry name" value="PROKAR_LIPOPROTEIN"/>
    <property type="match status" value="1"/>
</dbReference>
<dbReference type="EMBL" id="LWSA01000227">
    <property type="protein sequence ID" value="OCX69707.1"/>
    <property type="molecule type" value="Genomic_DNA"/>
</dbReference>
<dbReference type="eggNOG" id="COG3317">
    <property type="taxonomic scope" value="Bacteria"/>
</dbReference>
<proteinExistence type="predicted"/>
<evidence type="ECO:0000313" key="2">
    <source>
        <dbReference type="EMBL" id="OCX72686.1"/>
    </source>
</evidence>
<gene>
    <name evidence="2" type="ORF">A6M23_09215</name>
    <name evidence="1" type="ORF">A6P07_15945</name>
</gene>
<comment type="caution">
    <text evidence="2">The sequence shown here is derived from an EMBL/GenBank/DDBJ whole genome shotgun (WGS) entry which is preliminary data.</text>
</comment>
<dbReference type="EMBL" id="LWRY01000103">
    <property type="protein sequence ID" value="OCX72686.1"/>
    <property type="molecule type" value="Genomic_DNA"/>
</dbReference>
<evidence type="ECO:0000313" key="4">
    <source>
        <dbReference type="Proteomes" id="UP000095008"/>
    </source>
</evidence>
<sequence>MRRYVALAVVASLGLGGCSYIPFLHTSTGPKYEDSQVMKPLAVPPDLLAQVPAPGVTIPGGPVNPASVSDSTMGGYGVFQPREAPGQKPIEEKPLAGVSSQIVGSGADLSLTTQAKPEQIWAAVKETLAASKTPIEKFAPEQGELVTGWHNFRTGISAFFGNTLAPSHRERYAFHLQAATDGNQVLSIQQERYWNNPQGSSVEWKKVPADADHNRDLLQAVQKRLSQSVLLAEMPKIKVTRYRDDGGPYLVLNAVPAKAQPAVEVALQGLGYPVRSEGMGDWSVMIHEGGKQARQKQGFVGGILNRTWDSIKAIWSSPKDQEPVSVRVRLLAMKDNSGSVLETEPGVGKTAPKWSVELLNKLQTALTPQSGGNA</sequence>
<accession>A0A1C2JG02</accession>
<dbReference type="AlphaFoldDB" id="A0A1C2JG02"/>
<dbReference type="Proteomes" id="UP000094893">
    <property type="component" value="Unassembled WGS sequence"/>
</dbReference>
<reference evidence="2 3" key="1">
    <citation type="journal article" date="2016" name="Int. J. Mol. Sci.">
        <title>Comparative genomics of the extreme acidophile Acidithiobacillus thiooxidans reveals intraspecific divergence and niche adaptation.</title>
        <authorList>
            <person name="Zhang X."/>
            <person name="Feng X."/>
            <person name="Tao J."/>
            <person name="Ma L."/>
            <person name="Xiao Y."/>
            <person name="Liang Y."/>
            <person name="Liu X."/>
            <person name="Yin H."/>
        </authorList>
    </citation>
    <scope>NUCLEOTIDE SEQUENCE [LARGE SCALE GENOMIC DNA]</scope>
    <source>
        <strain evidence="1 3">A02</strain>
        <strain evidence="2">DXS-W</strain>
    </source>
</reference>
<evidence type="ECO:0000313" key="3">
    <source>
        <dbReference type="Proteomes" id="UP000094893"/>
    </source>
</evidence>
<dbReference type="RefSeq" id="WP_010640383.1">
    <property type="nucleotide sequence ID" value="NZ_JABBDT010000083.1"/>
</dbReference>
<protein>
    <recommendedName>
        <fullName evidence="5">Outer membrane protein assembly factor BamC</fullName>
    </recommendedName>
</protein>
<name>A0A1C2JG02_ACITH</name>